<comment type="caution">
    <text evidence="2">The sequence shown here is derived from an EMBL/GenBank/DDBJ whole genome shotgun (WGS) entry which is preliminary data.</text>
</comment>
<dbReference type="CDD" id="cd00093">
    <property type="entry name" value="HTH_XRE"/>
    <property type="match status" value="1"/>
</dbReference>
<dbReference type="PRINTS" id="PR00364">
    <property type="entry name" value="DISEASERSIST"/>
</dbReference>
<dbReference type="InterPro" id="IPR011990">
    <property type="entry name" value="TPR-like_helical_dom_sf"/>
</dbReference>
<accession>A0ABP7ASF8</accession>
<dbReference type="InterPro" id="IPR058852">
    <property type="entry name" value="HTH_77"/>
</dbReference>
<dbReference type="Proteomes" id="UP001501490">
    <property type="component" value="Unassembled WGS sequence"/>
</dbReference>
<keyword evidence="3" id="KW-1185">Reference proteome</keyword>
<evidence type="ECO:0000259" key="1">
    <source>
        <dbReference type="PROSITE" id="PS50943"/>
    </source>
</evidence>
<dbReference type="Pfam" id="PF13424">
    <property type="entry name" value="TPR_12"/>
    <property type="match status" value="2"/>
</dbReference>
<dbReference type="Gene3D" id="1.10.260.40">
    <property type="entry name" value="lambda repressor-like DNA-binding domains"/>
    <property type="match status" value="1"/>
</dbReference>
<sequence length="764" mass="82753">MAEHAGLSTEAISLLERGRRTPRMTTMRLLADAMGLDATDRSQLFGTLTEDPPAGWTVPTLAQEMIGRDDDLAGLGRLLRHPGVRLITVCGAGGVGKTRLSIAIAGQEEEHFADGVRWLPVGSFSDPDAFFAAAATTLGATQTRRSQLDSIVEHLRGTRQLLLIDNAETLVRAVGQLCASILANAPGVKMLVTSRHQLEIAGESVYALRPLGVPPIGAAEIDLQQHPASRLFLERAGRLDGQVNDAAEAAAVVRICRRLDGLPLALELAAARTGVLTIPELADTLDRTLAILGRSRDASLTEEVVGWSYRLLTPVEQAIFCRLSVFTASFDREDAAAVCAVELSQVEVLDALASLVSKSLVIRTEDIGPTARFRLLQVVREFARERLASSNEADRVRGRHARHVLDLVERAASELTRPDQHRWLDLLERQVTDVRAAVGWLTEHAPVQAQRLVAASWRWCYLRGRYAEGRAWAEAALSAAPGAPPPVRAGALSGAGMLAFLQCDYEIAGHRIDAARTLYAELGDEDGLAWCLARLGSIARERGDYPTARRLHLQSLALAERGANQHEVGAQLNYLAFVAWLSGDLDEADRLNQRGLETMTSVGDREGTVWALTNAGITARYRDDLTGADLLLRQSLELSESITFREGIAWAYNQLGVLTRLQGDLDTAQRLQSDSLEIHRELGDRWRMASVLDELAAVAAATGDMAGAVARLSAADRFRAEIGAPVPAAETPERERTEELCRAALGDAFRAYALAGIATPPEPA</sequence>
<dbReference type="Pfam" id="PF13374">
    <property type="entry name" value="TPR_10"/>
    <property type="match status" value="1"/>
</dbReference>
<dbReference type="EMBL" id="BAABAB010000049">
    <property type="protein sequence ID" value="GAA3638803.1"/>
    <property type="molecule type" value="Genomic_DNA"/>
</dbReference>
<organism evidence="2 3">
    <name type="scientific">Microlunatus ginsengisoli</name>
    <dbReference type="NCBI Taxonomy" id="363863"/>
    <lineage>
        <taxon>Bacteria</taxon>
        <taxon>Bacillati</taxon>
        <taxon>Actinomycetota</taxon>
        <taxon>Actinomycetes</taxon>
        <taxon>Propionibacteriales</taxon>
        <taxon>Propionibacteriaceae</taxon>
        <taxon>Microlunatus</taxon>
    </lineage>
</organism>
<reference evidence="3" key="1">
    <citation type="journal article" date="2019" name="Int. J. Syst. Evol. Microbiol.">
        <title>The Global Catalogue of Microorganisms (GCM) 10K type strain sequencing project: providing services to taxonomists for standard genome sequencing and annotation.</title>
        <authorList>
            <consortium name="The Broad Institute Genomics Platform"/>
            <consortium name="The Broad Institute Genome Sequencing Center for Infectious Disease"/>
            <person name="Wu L."/>
            <person name="Ma J."/>
        </authorList>
    </citation>
    <scope>NUCLEOTIDE SEQUENCE [LARGE SCALE GENOMIC DNA]</scope>
    <source>
        <strain evidence="3">JCM 16929</strain>
    </source>
</reference>
<gene>
    <name evidence="2" type="ORF">GCM10022236_46550</name>
</gene>
<evidence type="ECO:0000313" key="2">
    <source>
        <dbReference type="EMBL" id="GAA3638803.1"/>
    </source>
</evidence>
<dbReference type="PANTHER" id="PTHR47691">
    <property type="entry name" value="REGULATOR-RELATED"/>
    <property type="match status" value="1"/>
</dbReference>
<proteinExistence type="predicted"/>
<dbReference type="Gene3D" id="3.40.50.300">
    <property type="entry name" value="P-loop containing nucleotide triphosphate hydrolases"/>
    <property type="match status" value="1"/>
</dbReference>
<evidence type="ECO:0000313" key="3">
    <source>
        <dbReference type="Proteomes" id="UP001501490"/>
    </source>
</evidence>
<dbReference type="SUPFAM" id="SSF48452">
    <property type="entry name" value="TPR-like"/>
    <property type="match status" value="2"/>
</dbReference>
<feature type="domain" description="HTH cro/C1-type" evidence="1">
    <location>
        <begin position="1"/>
        <end position="41"/>
    </location>
</feature>
<dbReference type="InterPro" id="IPR001387">
    <property type="entry name" value="Cro/C1-type_HTH"/>
</dbReference>
<protein>
    <recommendedName>
        <fullName evidence="1">HTH cro/C1-type domain-containing protein</fullName>
    </recommendedName>
</protein>
<dbReference type="PANTHER" id="PTHR47691:SF3">
    <property type="entry name" value="HTH-TYPE TRANSCRIPTIONAL REGULATOR RV0890C-RELATED"/>
    <property type="match status" value="1"/>
</dbReference>
<dbReference type="InterPro" id="IPR002182">
    <property type="entry name" value="NB-ARC"/>
</dbReference>
<dbReference type="InterPro" id="IPR027417">
    <property type="entry name" value="P-loop_NTPase"/>
</dbReference>
<dbReference type="PROSITE" id="PS50943">
    <property type="entry name" value="HTH_CROC1"/>
    <property type="match status" value="1"/>
</dbReference>
<dbReference type="SUPFAM" id="SSF47413">
    <property type="entry name" value="lambda repressor-like DNA-binding domains"/>
    <property type="match status" value="1"/>
</dbReference>
<dbReference type="Gene3D" id="1.25.40.10">
    <property type="entry name" value="Tetratricopeptide repeat domain"/>
    <property type="match status" value="2"/>
</dbReference>
<name>A0ABP7ASF8_9ACTN</name>
<dbReference type="Pfam" id="PF00931">
    <property type="entry name" value="NB-ARC"/>
    <property type="match status" value="1"/>
</dbReference>
<dbReference type="InterPro" id="IPR010982">
    <property type="entry name" value="Lambda_DNA-bd_dom_sf"/>
</dbReference>
<dbReference type="Pfam" id="PF25872">
    <property type="entry name" value="HTH_77"/>
    <property type="match status" value="1"/>
</dbReference>
<dbReference type="SUPFAM" id="SSF52540">
    <property type="entry name" value="P-loop containing nucleoside triphosphate hydrolases"/>
    <property type="match status" value="1"/>
</dbReference>